<dbReference type="RefSeq" id="WP_161823664.1">
    <property type="nucleotide sequence ID" value="NZ_WVIC01000002.1"/>
</dbReference>
<organism evidence="1 2">
    <name type="scientific">Petrachloros mirabilis ULC683</name>
    <dbReference type="NCBI Taxonomy" id="2781853"/>
    <lineage>
        <taxon>Bacteria</taxon>
        <taxon>Bacillati</taxon>
        <taxon>Cyanobacteriota</taxon>
        <taxon>Cyanophyceae</taxon>
        <taxon>Synechococcales</taxon>
        <taxon>Petrachlorosaceae</taxon>
        <taxon>Petrachloros</taxon>
        <taxon>Petrachloros mirabilis</taxon>
    </lineage>
</organism>
<reference evidence="1" key="1">
    <citation type="submission" date="2019-12" db="EMBL/GenBank/DDBJ databases">
        <title>High-Quality draft genome sequences of three cyanobacteria isolated from the limestone walls of the Old Cathedral of Coimbra.</title>
        <authorList>
            <person name="Tiago I."/>
            <person name="Soares F."/>
            <person name="Portugal A."/>
        </authorList>
    </citation>
    <scope>NUCLEOTIDE SEQUENCE [LARGE SCALE GENOMIC DNA]</scope>
    <source>
        <strain evidence="1">C</strain>
    </source>
</reference>
<dbReference type="Proteomes" id="UP000607397">
    <property type="component" value="Unassembled WGS sequence"/>
</dbReference>
<name>A0A8K2A699_9CYAN</name>
<proteinExistence type="predicted"/>
<dbReference type="EMBL" id="WVIC01000002">
    <property type="protein sequence ID" value="NCJ05184.1"/>
    <property type="molecule type" value="Genomic_DNA"/>
</dbReference>
<gene>
    <name evidence="1" type="ORF">GS597_01345</name>
</gene>
<accession>A0A8K2A699</accession>
<keyword evidence="2" id="KW-1185">Reference proteome</keyword>
<evidence type="ECO:0000313" key="1">
    <source>
        <dbReference type="EMBL" id="NCJ05184.1"/>
    </source>
</evidence>
<evidence type="ECO:0000313" key="2">
    <source>
        <dbReference type="Proteomes" id="UP000607397"/>
    </source>
</evidence>
<sequence length="83" mass="9264">MVKFFSRTLKDLARLVYLDQGGSVTHQILPEVEMEPFEYGLESRVGACANCKFFSGDDFFLACAVHPCGSPEPTCPDYEKHDA</sequence>
<dbReference type="AlphaFoldDB" id="A0A8K2A699"/>
<protein>
    <submittedName>
        <fullName evidence="1">Uncharacterized protein</fullName>
    </submittedName>
</protein>
<comment type="caution">
    <text evidence="1">The sequence shown here is derived from an EMBL/GenBank/DDBJ whole genome shotgun (WGS) entry which is preliminary data.</text>
</comment>